<evidence type="ECO:0000256" key="6">
    <source>
        <dbReference type="ARBA" id="ARBA00023136"/>
    </source>
</evidence>
<dbReference type="AlphaFoldDB" id="A0A840NAX8"/>
<evidence type="ECO:0000313" key="11">
    <source>
        <dbReference type="Proteomes" id="UP000580474"/>
    </source>
</evidence>
<keyword evidence="4 9" id="KW-0812">Transmembrane</keyword>
<evidence type="ECO:0000256" key="7">
    <source>
        <dbReference type="ARBA" id="ARBA00024033"/>
    </source>
</evidence>
<evidence type="ECO:0000313" key="10">
    <source>
        <dbReference type="EMBL" id="MBB5069416.1"/>
    </source>
</evidence>
<feature type="transmembrane region" description="Helical" evidence="9">
    <location>
        <begin position="303"/>
        <end position="321"/>
    </location>
</feature>
<evidence type="ECO:0000256" key="9">
    <source>
        <dbReference type="SAM" id="Phobius"/>
    </source>
</evidence>
<feature type="transmembrane region" description="Helical" evidence="9">
    <location>
        <begin position="371"/>
        <end position="392"/>
    </location>
</feature>
<keyword evidence="2" id="KW-1003">Cell membrane</keyword>
<feature type="region of interest" description="Disordered" evidence="8">
    <location>
        <begin position="1"/>
        <end position="20"/>
    </location>
</feature>
<keyword evidence="6 9" id="KW-0472">Membrane</keyword>
<comment type="subcellular location">
    <subcellularLocation>
        <location evidence="1">Cell membrane</location>
        <topology evidence="1">Multi-pass membrane protein</topology>
    </subcellularLocation>
</comment>
<comment type="similarity">
    <text evidence="7">Belongs to the glycosyltransferase 87 family.</text>
</comment>
<dbReference type="InterPro" id="IPR018584">
    <property type="entry name" value="GT87"/>
</dbReference>
<protein>
    <submittedName>
        <fullName evidence="10">Alpha-1,2-mannosyltransferase</fullName>
        <ecNumber evidence="10">2.4.1.-</ecNumber>
    </submittedName>
</protein>
<organism evidence="10 11">
    <name type="scientific">Saccharopolyspora gloriosae</name>
    <dbReference type="NCBI Taxonomy" id="455344"/>
    <lineage>
        <taxon>Bacteria</taxon>
        <taxon>Bacillati</taxon>
        <taxon>Actinomycetota</taxon>
        <taxon>Actinomycetes</taxon>
        <taxon>Pseudonocardiales</taxon>
        <taxon>Pseudonocardiaceae</taxon>
        <taxon>Saccharopolyspora</taxon>
    </lineage>
</organism>
<dbReference type="GO" id="GO:0016758">
    <property type="term" value="F:hexosyltransferase activity"/>
    <property type="evidence" value="ECO:0007669"/>
    <property type="project" value="InterPro"/>
</dbReference>
<keyword evidence="5 9" id="KW-1133">Transmembrane helix</keyword>
<feature type="transmembrane region" description="Helical" evidence="9">
    <location>
        <begin position="134"/>
        <end position="153"/>
    </location>
</feature>
<keyword evidence="3 10" id="KW-0808">Transferase</keyword>
<feature type="transmembrane region" description="Helical" evidence="9">
    <location>
        <begin position="49"/>
        <end position="68"/>
    </location>
</feature>
<keyword evidence="11" id="KW-1185">Reference proteome</keyword>
<feature type="transmembrane region" description="Helical" evidence="9">
    <location>
        <begin position="214"/>
        <end position="234"/>
    </location>
</feature>
<feature type="transmembrane region" description="Helical" evidence="9">
    <location>
        <begin position="348"/>
        <end position="364"/>
    </location>
</feature>
<gene>
    <name evidence="10" type="ORF">BJ969_002504</name>
</gene>
<dbReference type="Proteomes" id="UP000580474">
    <property type="component" value="Unassembled WGS sequence"/>
</dbReference>
<feature type="transmembrane region" description="Helical" evidence="9">
    <location>
        <begin position="165"/>
        <end position="186"/>
    </location>
</feature>
<dbReference type="GO" id="GO:0005886">
    <property type="term" value="C:plasma membrane"/>
    <property type="evidence" value="ECO:0007669"/>
    <property type="project" value="UniProtKB-SubCell"/>
</dbReference>
<name>A0A840NAX8_9PSEU</name>
<dbReference type="EC" id="2.4.1.-" evidence="10"/>
<evidence type="ECO:0000256" key="8">
    <source>
        <dbReference type="SAM" id="MobiDB-lite"/>
    </source>
</evidence>
<accession>A0A840NAX8</accession>
<comment type="caution">
    <text evidence="10">The sequence shown here is derived from an EMBL/GenBank/DDBJ whole genome shotgun (WGS) entry which is preliminary data.</text>
</comment>
<evidence type="ECO:0000256" key="5">
    <source>
        <dbReference type="ARBA" id="ARBA00022989"/>
    </source>
</evidence>
<reference evidence="10 11" key="1">
    <citation type="submission" date="2020-08" db="EMBL/GenBank/DDBJ databases">
        <title>Sequencing the genomes of 1000 actinobacteria strains.</title>
        <authorList>
            <person name="Klenk H.-P."/>
        </authorList>
    </citation>
    <scope>NUCLEOTIDE SEQUENCE [LARGE SCALE GENOMIC DNA]</scope>
    <source>
        <strain evidence="10 11">DSM 45582</strain>
    </source>
</reference>
<proteinExistence type="inferred from homology"/>
<keyword evidence="10" id="KW-0328">Glycosyltransferase</keyword>
<feature type="transmembrane region" description="Helical" evidence="9">
    <location>
        <begin position="241"/>
        <end position="259"/>
    </location>
</feature>
<evidence type="ECO:0000256" key="4">
    <source>
        <dbReference type="ARBA" id="ARBA00022692"/>
    </source>
</evidence>
<evidence type="ECO:0000256" key="3">
    <source>
        <dbReference type="ARBA" id="ARBA00022679"/>
    </source>
</evidence>
<feature type="transmembrane region" description="Helical" evidence="9">
    <location>
        <begin position="326"/>
        <end position="342"/>
    </location>
</feature>
<dbReference type="RefSeq" id="WP_184479106.1">
    <property type="nucleotide sequence ID" value="NZ_JACHIV010000001.1"/>
</dbReference>
<evidence type="ECO:0000256" key="1">
    <source>
        <dbReference type="ARBA" id="ARBA00004651"/>
    </source>
</evidence>
<feature type="transmembrane region" description="Helical" evidence="9">
    <location>
        <begin position="398"/>
        <end position="418"/>
    </location>
</feature>
<evidence type="ECO:0000256" key="2">
    <source>
        <dbReference type="ARBA" id="ARBA00022475"/>
    </source>
</evidence>
<dbReference type="EMBL" id="JACHIV010000001">
    <property type="protein sequence ID" value="MBB5069416.1"/>
    <property type="molecule type" value="Genomic_DNA"/>
</dbReference>
<dbReference type="Pfam" id="PF09594">
    <property type="entry name" value="GT87"/>
    <property type="match status" value="1"/>
</dbReference>
<sequence>MATPLHPDLSGTSGPPEQTGFRSALASHLATAQRWTELLRAQVLARPRSVIAVGAAALVVSTVAMFLMRRAGLGHDAGIDYQVYRWAVHTWLSGGDITVGGPMTSADRILPWVYPPFALLPLSVPALLPHVVGLWLIYLTDLAAIGVVLYLVARRMWPLAGRESALAVAALALPGTLLLEPVYASFGLGQINILLMALVAVDCLAESPRWPRGLLVGLAAAIKLTPAAFLLFFLVRKDYRAAAVAAVTATAGTCFGFVLNRSASMDYWFGSGPAAGVSGSAFHTNQSVMGGLARLDLPTLTQYSLWALFALVLTLVTVRVLRSAEVGHALLGTALLALLISPTSWSDHWVWVAPGLLVVAGTALRRRSTGWLAAGAVIIVAAFAATFRMLPASGDWNAVQHVIGDSYLLIGIAMLLLLSRYAARPGRLPEPPGVLTGRLPRD</sequence>